<feature type="compositionally biased region" description="Polar residues" evidence="1">
    <location>
        <begin position="1"/>
        <end position="26"/>
    </location>
</feature>
<evidence type="ECO:0000256" key="1">
    <source>
        <dbReference type="SAM" id="MobiDB-lite"/>
    </source>
</evidence>
<dbReference type="GO" id="GO:0005886">
    <property type="term" value="C:plasma membrane"/>
    <property type="evidence" value="ECO:0007669"/>
    <property type="project" value="InterPro"/>
</dbReference>
<reference evidence="3" key="1">
    <citation type="submission" date="2020-07" db="EMBL/GenBank/DDBJ databases">
        <title>Draft Genome Sequence of a Deep-Sea Yeast, Naganishia (Cryptococcus) liquefaciens strain N6.</title>
        <authorList>
            <person name="Han Y.W."/>
            <person name="Kajitani R."/>
            <person name="Morimoto H."/>
            <person name="Parhat M."/>
            <person name="Tsubouchi H."/>
            <person name="Bakenova O."/>
            <person name="Ogata M."/>
            <person name="Argunhan B."/>
            <person name="Aoki R."/>
            <person name="Kajiwara S."/>
            <person name="Itoh T."/>
            <person name="Iwasaki H."/>
        </authorList>
    </citation>
    <scope>NUCLEOTIDE SEQUENCE</scope>
    <source>
        <strain evidence="3">N6</strain>
    </source>
</reference>
<comment type="caution">
    <text evidence="3">The sequence shown here is derived from an EMBL/GenBank/DDBJ whole genome shotgun (WGS) entry which is preliminary data.</text>
</comment>
<feature type="transmembrane region" description="Helical" evidence="2">
    <location>
        <begin position="222"/>
        <end position="240"/>
    </location>
</feature>
<name>A0A8H3YJQ7_9TREE</name>
<feature type="region of interest" description="Disordered" evidence="1">
    <location>
        <begin position="1"/>
        <end position="139"/>
    </location>
</feature>
<dbReference type="InterPro" id="IPR009571">
    <property type="entry name" value="SUR7/Rim9-like_fungi"/>
</dbReference>
<evidence type="ECO:0000313" key="3">
    <source>
        <dbReference type="EMBL" id="GHJ89771.1"/>
    </source>
</evidence>
<keyword evidence="2" id="KW-1133">Transmembrane helix</keyword>
<dbReference type="EMBL" id="BLZA01000049">
    <property type="protein sequence ID" value="GHJ89771.1"/>
    <property type="molecule type" value="Genomic_DNA"/>
</dbReference>
<dbReference type="AlphaFoldDB" id="A0A8H3YJQ7"/>
<dbReference type="OrthoDB" id="10266931at2759"/>
<proteinExistence type="predicted"/>
<dbReference type="Pfam" id="PF06687">
    <property type="entry name" value="SUR7"/>
    <property type="match status" value="1"/>
</dbReference>
<organism evidence="3 4">
    <name type="scientific">Naganishia liquefaciens</name>
    <dbReference type="NCBI Taxonomy" id="104408"/>
    <lineage>
        <taxon>Eukaryota</taxon>
        <taxon>Fungi</taxon>
        <taxon>Dikarya</taxon>
        <taxon>Basidiomycota</taxon>
        <taxon>Agaricomycotina</taxon>
        <taxon>Tremellomycetes</taxon>
        <taxon>Filobasidiales</taxon>
        <taxon>Filobasidiaceae</taxon>
        <taxon>Naganishia</taxon>
    </lineage>
</organism>
<sequence length="548" mass="60191">MVTIDSKSSSFPKSQQHDSLNQSSPTTPTPYIPDSRPESRLGWYEASLLSDIQKEEQSAAHSPSDIEQVVKPKAMSSRERVRSISNGKREQRFLPESLGEHGFESQVTTSSTGQPPSPTSRKHVGDGSIDPTSGIGSTLPHEAKISATANGEQLKGVDALTPIMVLQPTTPLILKARKNDLLNPLQVEKVFKPDGASPDSDPDAENGTAKQMSYRLNPLQRVAETVFLLLPVTAAVYLLASCCVPTTWWRERLSIVSITLSVKQDFREDQPSILIGAFGWCIQKATEGTRCSRAKFTYTMHDFFALEGYGENGPPPSAFVTSTMKAFVSLIPSALLTCAAVFFVLLHVYRRCLQNDCRREAGKWQHLVILSALLSTIAFSVVLKVFAIQLGQGVVEDFVIKNGTVPTLVMISIILLSIALAASVIPPFVARAQLQWMYHEHNMQAKEKRYNEPKQEGSKTCSLHSNQQGHEEQAILSDRSVVNRLTLMVGKRATELFGPVDVDQLVLEDGKSESFSFISTHSRASAISPTVKSRFKAEECAEATDSKT</sequence>
<evidence type="ECO:0000313" key="4">
    <source>
        <dbReference type="Proteomes" id="UP000620104"/>
    </source>
</evidence>
<dbReference type="Proteomes" id="UP000620104">
    <property type="component" value="Unassembled WGS sequence"/>
</dbReference>
<keyword evidence="4" id="KW-1185">Reference proteome</keyword>
<keyword evidence="2" id="KW-0812">Transmembrane</keyword>
<accession>A0A8H3YJQ7</accession>
<feature type="transmembrane region" description="Helical" evidence="2">
    <location>
        <begin position="408"/>
        <end position="429"/>
    </location>
</feature>
<gene>
    <name evidence="3" type="ORF">NliqN6_6173</name>
</gene>
<feature type="transmembrane region" description="Helical" evidence="2">
    <location>
        <begin position="367"/>
        <end position="388"/>
    </location>
</feature>
<feature type="transmembrane region" description="Helical" evidence="2">
    <location>
        <begin position="326"/>
        <end position="346"/>
    </location>
</feature>
<feature type="compositionally biased region" description="Basic and acidic residues" evidence="1">
    <location>
        <begin position="76"/>
        <end position="103"/>
    </location>
</feature>
<protein>
    <submittedName>
        <fullName evidence="3">Uncharacterized protein</fullName>
    </submittedName>
</protein>
<evidence type="ECO:0000256" key="2">
    <source>
        <dbReference type="SAM" id="Phobius"/>
    </source>
</evidence>
<keyword evidence="2" id="KW-0472">Membrane</keyword>